<dbReference type="STRING" id="5454.A0A163H5P0"/>
<feature type="compositionally biased region" description="Low complexity" evidence="1">
    <location>
        <begin position="117"/>
        <end position="127"/>
    </location>
</feature>
<evidence type="ECO:0000313" key="2">
    <source>
        <dbReference type="EMBL" id="KZM25172.1"/>
    </source>
</evidence>
<proteinExistence type="predicted"/>
<organism evidence="2 3">
    <name type="scientific">Didymella rabiei</name>
    <name type="common">Chickpea ascochyta blight fungus</name>
    <name type="synonym">Mycosphaerella rabiei</name>
    <dbReference type="NCBI Taxonomy" id="5454"/>
    <lineage>
        <taxon>Eukaryota</taxon>
        <taxon>Fungi</taxon>
        <taxon>Dikarya</taxon>
        <taxon>Ascomycota</taxon>
        <taxon>Pezizomycotina</taxon>
        <taxon>Dothideomycetes</taxon>
        <taxon>Pleosporomycetidae</taxon>
        <taxon>Pleosporales</taxon>
        <taxon>Pleosporineae</taxon>
        <taxon>Didymellaceae</taxon>
        <taxon>Ascochyta</taxon>
    </lineage>
</organism>
<accession>A0A163H5P0</accession>
<reference evidence="2 3" key="1">
    <citation type="journal article" date="2016" name="Sci. Rep.">
        <title>Draft genome sequencing and secretome analysis of fungal phytopathogen Ascochyta rabiei provides insight into the necrotrophic effector repertoire.</title>
        <authorList>
            <person name="Verma S."/>
            <person name="Gazara R.K."/>
            <person name="Nizam S."/>
            <person name="Parween S."/>
            <person name="Chattopadhyay D."/>
            <person name="Verma P.K."/>
        </authorList>
    </citation>
    <scope>NUCLEOTIDE SEQUENCE [LARGE SCALE GENOMIC DNA]</scope>
    <source>
        <strain evidence="2 3">ArDII</strain>
    </source>
</reference>
<dbReference type="PANTHER" id="PTHR37540">
    <property type="entry name" value="TRANSCRIPTION FACTOR (ACR-2), PUTATIVE-RELATED-RELATED"/>
    <property type="match status" value="1"/>
</dbReference>
<protein>
    <submittedName>
        <fullName evidence="2">Uncharacterized protein</fullName>
    </submittedName>
</protein>
<evidence type="ECO:0000256" key="1">
    <source>
        <dbReference type="SAM" id="MobiDB-lite"/>
    </source>
</evidence>
<name>A0A163H5P0_DIDRA</name>
<keyword evidence="3" id="KW-1185">Reference proteome</keyword>
<dbReference type="PANTHER" id="PTHR37540:SF5">
    <property type="entry name" value="TRANSCRIPTION FACTOR DOMAIN-CONTAINING PROTEIN"/>
    <property type="match status" value="1"/>
</dbReference>
<feature type="region of interest" description="Disordered" evidence="1">
    <location>
        <begin position="1"/>
        <end position="133"/>
    </location>
</feature>
<dbReference type="Proteomes" id="UP000076837">
    <property type="component" value="Unassembled WGS sequence"/>
</dbReference>
<evidence type="ECO:0000313" key="3">
    <source>
        <dbReference type="Proteomes" id="UP000076837"/>
    </source>
</evidence>
<comment type="caution">
    <text evidence="2">The sequence shown here is derived from an EMBL/GenBank/DDBJ whole genome shotgun (WGS) entry which is preliminary data.</text>
</comment>
<dbReference type="EMBL" id="JYNV01000134">
    <property type="protein sequence ID" value="KZM25172.1"/>
    <property type="molecule type" value="Genomic_DNA"/>
</dbReference>
<dbReference type="AlphaFoldDB" id="A0A163H5P0"/>
<sequence length="657" mass="73265">MASDRPGDAAKVSPASSDTGSQAKPKLKRQRVTREGPPQLQFLVATNPSQFRDEDAKRSVRSQAMIHWRHEENKKKRRGSVEVGSIPSPPASHTTRGRPVRSEYVASSPIRTRRPRSSQSSAPSCPSDTEQEQQGYAYSITNSDPLDLSPSSSHSFDAGSLSWQLTAIENASCFPQYQTQIQTITDESVTNYEESKEHEERQLRTLIYGLATFHSVSGSHDPFDVMPQFQNPQLNSLYLSRTCMRAFASDSTTKKWLPLMLSHPYIILSSNNLASTWLDMHDRCSGDSTTTALVKAETITMINERLANPVLQPDDTTLIIILHLFAGEMWVCDEEVLRIHENGIATFIIRRGGLPSFAHNKAMAEVAVACCQHCDIFCESEVLPPFRERVPTSFAPFESKTAVPESPLFCPRYNYFTIANDAYCSSSALELLCDMRDLTNLFLKHNAALNATYDVDAMDIEHLHPIPDDYEARVLEIQMRMASRPSAHTPGVLVSGDWIYEACRITALIYTAAIVMGVPFSVAADPNCVDLFDTPTYFSRRDSCAGSHRTPLTEALHETLQRTDTNNLWKNMSGALYWVSAVGAAAARTPSTMNMAQQKKPGADAYSVWVRRCLIMTATRTMIVLVFEHPTAIITAQRTLLKVQDLIGTYSPSHRRI</sequence>
<gene>
    <name evidence="2" type="ORF">ST47_g3671</name>
</gene>